<keyword evidence="4" id="KW-1185">Reference proteome</keyword>
<organism evidence="3 4">
    <name type="scientific">Rhizocola hellebori</name>
    <dbReference type="NCBI Taxonomy" id="1392758"/>
    <lineage>
        <taxon>Bacteria</taxon>
        <taxon>Bacillati</taxon>
        <taxon>Actinomycetota</taxon>
        <taxon>Actinomycetes</taxon>
        <taxon>Micromonosporales</taxon>
        <taxon>Micromonosporaceae</taxon>
        <taxon>Rhizocola</taxon>
    </lineage>
</organism>
<dbReference type="Pfam" id="PF20059">
    <property type="entry name" value="DUF6458"/>
    <property type="match status" value="1"/>
</dbReference>
<proteinExistence type="predicted"/>
<gene>
    <name evidence="3" type="ORF">Rhe02_16560</name>
</gene>
<dbReference type="InterPro" id="IPR045597">
    <property type="entry name" value="DUF6458"/>
</dbReference>
<comment type="caution">
    <text evidence="3">The sequence shown here is derived from an EMBL/GenBank/DDBJ whole genome shotgun (WGS) entry which is preliminary data.</text>
</comment>
<feature type="transmembrane region" description="Helical" evidence="1">
    <location>
        <begin position="7"/>
        <end position="25"/>
    </location>
</feature>
<feature type="domain" description="DUF6458" evidence="2">
    <location>
        <begin position="1"/>
        <end position="60"/>
    </location>
</feature>
<evidence type="ECO:0000313" key="4">
    <source>
        <dbReference type="Proteomes" id="UP000612899"/>
    </source>
</evidence>
<evidence type="ECO:0000259" key="2">
    <source>
        <dbReference type="Pfam" id="PF20059"/>
    </source>
</evidence>
<protein>
    <recommendedName>
        <fullName evidence="2">DUF6458 domain-containing protein</fullName>
    </recommendedName>
</protein>
<feature type="transmembrane region" description="Helical" evidence="1">
    <location>
        <begin position="31"/>
        <end position="51"/>
    </location>
</feature>
<reference evidence="3" key="1">
    <citation type="submission" date="2021-01" db="EMBL/GenBank/DDBJ databases">
        <title>Whole genome shotgun sequence of Rhizocola hellebori NBRC 109834.</title>
        <authorList>
            <person name="Komaki H."/>
            <person name="Tamura T."/>
        </authorList>
    </citation>
    <scope>NUCLEOTIDE SEQUENCE</scope>
    <source>
        <strain evidence="3">NBRC 109834</strain>
    </source>
</reference>
<name>A0A8J3Q540_9ACTN</name>
<keyword evidence="1" id="KW-0812">Transmembrane</keyword>
<keyword evidence="1" id="KW-1133">Transmembrane helix</keyword>
<sequence length="82" mass="8967">MGIGVGIFLIAFGAILTFAVDWTVGGLDLKAVGWVLMAAGVGGLILFFYFWNRRRAPALARQTQVREVSRTYDDSTPPPPPR</sequence>
<dbReference type="EMBL" id="BONY01000008">
    <property type="protein sequence ID" value="GIH03589.1"/>
    <property type="molecule type" value="Genomic_DNA"/>
</dbReference>
<evidence type="ECO:0000256" key="1">
    <source>
        <dbReference type="SAM" id="Phobius"/>
    </source>
</evidence>
<evidence type="ECO:0000313" key="3">
    <source>
        <dbReference type="EMBL" id="GIH03589.1"/>
    </source>
</evidence>
<dbReference type="RefSeq" id="WP_203907494.1">
    <property type="nucleotide sequence ID" value="NZ_BONY01000008.1"/>
</dbReference>
<dbReference type="Proteomes" id="UP000612899">
    <property type="component" value="Unassembled WGS sequence"/>
</dbReference>
<accession>A0A8J3Q540</accession>
<dbReference type="AlphaFoldDB" id="A0A8J3Q540"/>
<keyword evidence="1" id="KW-0472">Membrane</keyword>